<feature type="domain" description="Mce/MlaD" evidence="2">
    <location>
        <begin position="41"/>
        <end position="116"/>
    </location>
</feature>
<organism evidence="3 4">
    <name type="scientific">Williamsia sterculiae</name>
    <dbReference type="NCBI Taxonomy" id="1344003"/>
    <lineage>
        <taxon>Bacteria</taxon>
        <taxon>Bacillati</taxon>
        <taxon>Actinomycetota</taxon>
        <taxon>Actinomycetes</taxon>
        <taxon>Mycobacteriales</taxon>
        <taxon>Nocardiaceae</taxon>
        <taxon>Williamsia</taxon>
    </lineage>
</organism>
<dbReference type="OrthoDB" id="3606263at2"/>
<dbReference type="GO" id="GO:0005576">
    <property type="term" value="C:extracellular region"/>
    <property type="evidence" value="ECO:0007669"/>
    <property type="project" value="TreeGrafter"/>
</dbReference>
<feature type="non-terminal residue" evidence="3">
    <location>
        <position position="146"/>
    </location>
</feature>
<dbReference type="PANTHER" id="PTHR33371:SF16">
    <property type="entry name" value="MCE-FAMILY PROTEIN MCE3F"/>
    <property type="match status" value="1"/>
</dbReference>
<reference evidence="3 4" key="1">
    <citation type="submission" date="2017-01" db="EMBL/GenBank/DDBJ databases">
        <authorList>
            <person name="Mah S.A."/>
            <person name="Swanson W.J."/>
            <person name="Moy G.W."/>
            <person name="Vacquier V.D."/>
        </authorList>
    </citation>
    <scope>NUCLEOTIDE SEQUENCE [LARGE SCALE GENOMIC DNA]</scope>
    <source>
        <strain evidence="3 4">CPCC 203464</strain>
    </source>
</reference>
<keyword evidence="1" id="KW-0472">Membrane</keyword>
<name>A0A1N7HB75_9NOCA</name>
<feature type="transmembrane region" description="Helical" evidence="1">
    <location>
        <begin position="12"/>
        <end position="31"/>
    </location>
</feature>
<evidence type="ECO:0000259" key="2">
    <source>
        <dbReference type="Pfam" id="PF02470"/>
    </source>
</evidence>
<dbReference type="InterPro" id="IPR003399">
    <property type="entry name" value="Mce/MlaD"/>
</dbReference>
<dbReference type="Pfam" id="PF02470">
    <property type="entry name" value="MlaD"/>
    <property type="match status" value="1"/>
</dbReference>
<evidence type="ECO:0000313" key="3">
    <source>
        <dbReference type="EMBL" id="SIS21928.1"/>
    </source>
</evidence>
<protein>
    <submittedName>
        <fullName evidence="3">Phospholipid/cholesterol/gamma-HCH transport system substrate-binding protein</fullName>
    </submittedName>
</protein>
<evidence type="ECO:0000256" key="1">
    <source>
        <dbReference type="SAM" id="Phobius"/>
    </source>
</evidence>
<accession>A0A1N7HB75</accession>
<keyword evidence="4" id="KW-1185">Reference proteome</keyword>
<keyword evidence="1" id="KW-0812">Transmembrane</keyword>
<dbReference type="AlphaFoldDB" id="A0A1N7HB75"/>
<gene>
    <name evidence="3" type="ORF">SAMN05445060_3832</name>
</gene>
<dbReference type="PANTHER" id="PTHR33371">
    <property type="entry name" value="INTERMEMBRANE PHOSPHOLIPID TRANSPORT SYSTEM BINDING PROTEIN MLAD-RELATED"/>
    <property type="match status" value="1"/>
</dbReference>
<dbReference type="InterPro" id="IPR052336">
    <property type="entry name" value="MlaD_Phospholipid_Transporter"/>
</dbReference>
<dbReference type="RefSeq" id="WP_159441889.1">
    <property type="nucleotide sequence ID" value="NZ_FTNT01000014.1"/>
</dbReference>
<dbReference type="STRING" id="1344003.SAMN05445060_3832"/>
<keyword evidence="1" id="KW-1133">Transmembrane helix</keyword>
<evidence type="ECO:0000313" key="4">
    <source>
        <dbReference type="Proteomes" id="UP000186218"/>
    </source>
</evidence>
<dbReference type="Proteomes" id="UP000186218">
    <property type="component" value="Unassembled WGS sequence"/>
</dbReference>
<proteinExistence type="predicted"/>
<sequence>MNTISRLQTRQLIVLAVLALVTLTYTGIHYARLGSAVGIGEYTVRAVFPDSGGIFTDAEVTYQGVAVGRVSALRLTNAGVDVDLRLKTGAARVPAASTAVVADRSAVGEQFVDLRPTSAAGPFLHEGSVITDVAIPPPLDTVISSA</sequence>
<dbReference type="EMBL" id="FTNT01000014">
    <property type="protein sequence ID" value="SIS21928.1"/>
    <property type="molecule type" value="Genomic_DNA"/>
</dbReference>